<dbReference type="WBParaSite" id="Minc3s00343g10611">
    <property type="protein sequence ID" value="Minc3s00343g10611"/>
    <property type="gene ID" value="Minc3s00343g10611"/>
</dbReference>
<keyword evidence="3" id="KW-1185">Reference proteome</keyword>
<sequence length="457" mass="52474">MSKFCNNYLITALFVLFLTTNLSLTTSNFIQNKTSILCKDGKGPLLEGEERVFQCFDNNCPAGFECENNNGNGICCPNLPELFKLYNEVSAEIKREGSNEGGINNREQLNNNNEQNQSESIVNAMELLEKHYGKLIARERPPSIENITTKPSIFSSISSQNNSPINSQSVRDSPVALEETKKQQLFEANIWKPKNLFSKKIYIDASGEEFSCKRQRLETFCENGNKRTQFVMRWFAKEGICYSYPWGYCPGEPIATDKTIRTLKECEALCTDKLDKYLIKEEEKPNNKQISGVIRLMEKEEIKEEEKETTTTTTSTLQTINIDSENERNNLESYKIIANSSSFHYPPQNNPIKVPPSSASAELAEFLLSEQRPNIKSKRCEKITPYRTICPSNGLTSQFTLRWYQRGNNCFAYPYGYCNNDSIFEEEPIKTERECLLICIQRREEGGWMSRKRRPTN</sequence>
<feature type="compositionally biased region" description="Low complexity" evidence="1">
    <location>
        <begin position="155"/>
        <end position="169"/>
    </location>
</feature>
<feature type="region of interest" description="Disordered" evidence="1">
    <location>
        <begin position="155"/>
        <end position="174"/>
    </location>
</feature>
<dbReference type="Proteomes" id="UP000887563">
    <property type="component" value="Unplaced"/>
</dbReference>
<organism evidence="3 4">
    <name type="scientific">Meloidogyne incognita</name>
    <name type="common">Southern root-knot nematode worm</name>
    <name type="synonym">Oxyuris incognita</name>
    <dbReference type="NCBI Taxonomy" id="6306"/>
    <lineage>
        <taxon>Eukaryota</taxon>
        <taxon>Metazoa</taxon>
        <taxon>Ecdysozoa</taxon>
        <taxon>Nematoda</taxon>
        <taxon>Chromadorea</taxon>
        <taxon>Rhabditida</taxon>
        <taxon>Tylenchina</taxon>
        <taxon>Tylenchomorpha</taxon>
        <taxon>Tylenchoidea</taxon>
        <taxon>Meloidogynidae</taxon>
        <taxon>Meloidogyninae</taxon>
        <taxon>Meloidogyne</taxon>
        <taxon>Meloidogyne incognita group</taxon>
    </lineage>
</organism>
<evidence type="ECO:0000256" key="2">
    <source>
        <dbReference type="SAM" id="SignalP"/>
    </source>
</evidence>
<dbReference type="InterPro" id="IPR006150">
    <property type="entry name" value="Cys_repeat_1"/>
</dbReference>
<name>A0A914L9N6_MELIC</name>
<feature type="signal peptide" evidence="2">
    <location>
        <begin position="1"/>
        <end position="25"/>
    </location>
</feature>
<evidence type="ECO:0000256" key="1">
    <source>
        <dbReference type="SAM" id="MobiDB-lite"/>
    </source>
</evidence>
<accession>A0A914L9N6</accession>
<evidence type="ECO:0000313" key="3">
    <source>
        <dbReference type="Proteomes" id="UP000887563"/>
    </source>
</evidence>
<dbReference type="InterPro" id="IPR028150">
    <property type="entry name" value="Lustrin_cystein"/>
</dbReference>
<dbReference type="Pfam" id="PF14625">
    <property type="entry name" value="Lustrin_cystein"/>
    <property type="match status" value="1"/>
</dbReference>
<evidence type="ECO:0000313" key="4">
    <source>
        <dbReference type="WBParaSite" id="Minc3s00343g10611"/>
    </source>
</evidence>
<dbReference type="SMART" id="SM00289">
    <property type="entry name" value="WR1"/>
    <property type="match status" value="1"/>
</dbReference>
<dbReference type="AlphaFoldDB" id="A0A914L9N6"/>
<reference evidence="4" key="1">
    <citation type="submission" date="2022-11" db="UniProtKB">
        <authorList>
            <consortium name="WormBaseParasite"/>
        </authorList>
    </citation>
    <scope>IDENTIFICATION</scope>
</reference>
<feature type="chain" id="PRO_5036734326" evidence="2">
    <location>
        <begin position="26"/>
        <end position="457"/>
    </location>
</feature>
<proteinExistence type="predicted"/>
<protein>
    <submittedName>
        <fullName evidence="4">BPTI/Kunitz inhibitor domain-containing protein</fullName>
    </submittedName>
</protein>
<keyword evidence="2" id="KW-0732">Signal</keyword>